<name>A0A918XIR1_9GAMM</name>
<proteinExistence type="predicted"/>
<protein>
    <submittedName>
        <fullName evidence="2">Type 4 fimbrial biogenesis protein PilP</fullName>
    </submittedName>
</protein>
<reference evidence="2" key="1">
    <citation type="journal article" date="2014" name="Int. J. Syst. Evol. Microbiol.">
        <title>Complete genome sequence of Corynebacterium casei LMG S-19264T (=DSM 44701T), isolated from a smear-ripened cheese.</title>
        <authorList>
            <consortium name="US DOE Joint Genome Institute (JGI-PGF)"/>
            <person name="Walter F."/>
            <person name="Albersmeier A."/>
            <person name="Kalinowski J."/>
            <person name="Ruckert C."/>
        </authorList>
    </citation>
    <scope>NUCLEOTIDE SEQUENCE</scope>
    <source>
        <strain evidence="2">KCTC 23430</strain>
    </source>
</reference>
<evidence type="ECO:0000256" key="1">
    <source>
        <dbReference type="SAM" id="SignalP"/>
    </source>
</evidence>
<dbReference type="AlphaFoldDB" id="A0A918XIR1"/>
<dbReference type="Gene3D" id="2.30.30.830">
    <property type="match status" value="1"/>
</dbReference>
<keyword evidence="1" id="KW-0732">Signal</keyword>
<dbReference type="Proteomes" id="UP000644693">
    <property type="component" value="Unassembled WGS sequence"/>
</dbReference>
<evidence type="ECO:0000313" key="2">
    <source>
        <dbReference type="EMBL" id="GHD33948.1"/>
    </source>
</evidence>
<dbReference type="EMBL" id="BMYM01000002">
    <property type="protein sequence ID" value="GHD33948.1"/>
    <property type="molecule type" value="Genomic_DNA"/>
</dbReference>
<evidence type="ECO:0000313" key="3">
    <source>
        <dbReference type="Proteomes" id="UP000644693"/>
    </source>
</evidence>
<sequence length="180" mass="20015">MITVMMTRSKLLLAAACVSALTACTSRDFSDLDAFMAEKRARPGGIIEPIPTFKAYEAFAYAATQMRSPFDRPIEVREITQLQAISAVKPDENRPKEFLEQFTFDSLAMVGTLQRGQGDWTLIRDPQGGIHRVSLGNYLGRNHGKIIEMTDTYVAVVEIVSDGTEDGWVERPRTIELSGI</sequence>
<feature type="chain" id="PRO_5036688461" evidence="1">
    <location>
        <begin position="24"/>
        <end position="180"/>
    </location>
</feature>
<organism evidence="2 3">
    <name type="scientific">Parahalioglobus pacificus</name>
    <dbReference type="NCBI Taxonomy" id="930806"/>
    <lineage>
        <taxon>Bacteria</taxon>
        <taxon>Pseudomonadati</taxon>
        <taxon>Pseudomonadota</taxon>
        <taxon>Gammaproteobacteria</taxon>
        <taxon>Cellvibrionales</taxon>
        <taxon>Halieaceae</taxon>
        <taxon>Parahalioglobus</taxon>
    </lineage>
</organism>
<dbReference type="PIRSF" id="PIRSF016481">
    <property type="entry name" value="Pilus_assembly_PilP"/>
    <property type="match status" value="1"/>
</dbReference>
<feature type="signal peptide" evidence="1">
    <location>
        <begin position="1"/>
        <end position="23"/>
    </location>
</feature>
<reference evidence="2" key="2">
    <citation type="submission" date="2020-09" db="EMBL/GenBank/DDBJ databases">
        <authorList>
            <person name="Sun Q."/>
            <person name="Kim S."/>
        </authorList>
    </citation>
    <scope>NUCLEOTIDE SEQUENCE</scope>
    <source>
        <strain evidence="2">KCTC 23430</strain>
    </source>
</reference>
<dbReference type="Pfam" id="PF04351">
    <property type="entry name" value="PilP"/>
    <property type="match status" value="1"/>
</dbReference>
<accession>A0A918XIR1</accession>
<keyword evidence="3" id="KW-1185">Reference proteome</keyword>
<gene>
    <name evidence="2" type="primary">pilP</name>
    <name evidence="2" type="ORF">GCM10007053_19050</name>
</gene>
<comment type="caution">
    <text evidence="2">The sequence shown here is derived from an EMBL/GenBank/DDBJ whole genome shotgun (WGS) entry which is preliminary data.</text>
</comment>
<dbReference type="InterPro" id="IPR007446">
    <property type="entry name" value="PilP"/>
</dbReference>